<proteinExistence type="predicted"/>
<dbReference type="EMBL" id="MT144687">
    <property type="protein sequence ID" value="QJH97453.1"/>
    <property type="molecule type" value="Genomic_DNA"/>
</dbReference>
<sequence>MKSGQLSFYVKRKDGRYISLLTAITAFYRGKGIEGKSSSSEVVMNIVKKSVEDEIKNIKEKYGFSIEEKYNEFMLRKQKTFNEWLVNEEGGSNRKDLNKQINEYFEKYAGGH</sequence>
<reference evidence="1" key="1">
    <citation type="submission" date="2020-03" db="EMBL/GenBank/DDBJ databases">
        <title>The deep terrestrial virosphere.</title>
        <authorList>
            <person name="Holmfeldt K."/>
            <person name="Nilsson E."/>
            <person name="Simone D."/>
            <person name="Lopez-Fernandez M."/>
            <person name="Wu X."/>
            <person name="de Brujin I."/>
            <person name="Lundin D."/>
            <person name="Andersson A."/>
            <person name="Bertilsson S."/>
            <person name="Dopson M."/>
        </authorList>
    </citation>
    <scope>NUCLEOTIDE SEQUENCE</scope>
    <source>
        <strain evidence="1">TM448A00186</strain>
        <strain evidence="2">TM448B01012</strain>
    </source>
</reference>
<evidence type="ECO:0000313" key="1">
    <source>
        <dbReference type="EMBL" id="QJA45138.1"/>
    </source>
</evidence>
<name>A0A6H1ZC71_9ZZZZ</name>
<gene>
    <name evidence="1" type="ORF">TM448A00186_0050</name>
    <name evidence="2" type="ORF">TM448B01012_0018</name>
</gene>
<accession>A0A6H1ZC71</accession>
<protein>
    <submittedName>
        <fullName evidence="1">Uncharacterized protein</fullName>
    </submittedName>
</protein>
<dbReference type="AlphaFoldDB" id="A0A6H1ZC71"/>
<dbReference type="EMBL" id="MT143986">
    <property type="protein sequence ID" value="QJA45138.1"/>
    <property type="molecule type" value="Genomic_DNA"/>
</dbReference>
<evidence type="ECO:0000313" key="2">
    <source>
        <dbReference type="EMBL" id="QJH97453.1"/>
    </source>
</evidence>
<organism evidence="1">
    <name type="scientific">viral metagenome</name>
    <dbReference type="NCBI Taxonomy" id="1070528"/>
    <lineage>
        <taxon>unclassified sequences</taxon>
        <taxon>metagenomes</taxon>
        <taxon>organismal metagenomes</taxon>
    </lineage>
</organism>